<accession>U9SWH2</accession>
<gene>
    <name evidence="1" type="ORF">GLOINDRAFT_286898</name>
</gene>
<dbReference type="AlphaFoldDB" id="U9SWH2"/>
<dbReference type="VEuPathDB" id="FungiDB:RhiirFUN_025269"/>
<sequence>MSHQVYSLWILLEGHPEPILLDDITFNLKRDANLSDLAPQLVNRFSELAQKNKLDLEFFNFDARTESLLLDTTLKAVEQDTSAGKPLVVRYPLTDNTIVVKVSLLSTPAEICLPHTTGVWYMLLIKTKQKYKRLQEDGNAFYFVDQETKKTTIDEEFIFNDLMKKTNPNCDREIVISLLIRIKGLVDFLILPTS</sequence>
<reference evidence="1" key="1">
    <citation type="submission" date="2013-07" db="EMBL/GenBank/DDBJ databases">
        <title>The genome of an arbuscular mycorrhizal fungus provides insights into the evolution of the oldest plant symbiosis.</title>
        <authorList>
            <consortium name="DOE Joint Genome Institute"/>
            <person name="Tisserant E."/>
            <person name="Malbreil M."/>
            <person name="Kuo A."/>
            <person name="Kohler A."/>
            <person name="Symeonidi A."/>
            <person name="Balestrini R."/>
            <person name="Charron P."/>
            <person name="Duensing N."/>
            <person name="Frei-dit-Frey N."/>
            <person name="Gianinazzi-Pearson V."/>
            <person name="Gilbert B."/>
            <person name="Handa Y."/>
            <person name="Hijri M."/>
            <person name="Kaul R."/>
            <person name="Kawaguchi M."/>
            <person name="Krajinski F."/>
            <person name="Lammers P."/>
            <person name="Lapierre D."/>
            <person name="Masclaux F.G."/>
            <person name="Murat C."/>
            <person name="Morin E."/>
            <person name="Ndikumana S."/>
            <person name="Pagni M."/>
            <person name="Petitpierre D."/>
            <person name="Requena N."/>
            <person name="Rosikiewicz P."/>
            <person name="Riley R."/>
            <person name="Saito K."/>
            <person name="San Clemente H."/>
            <person name="Shapiro H."/>
            <person name="van Tuinen D."/>
            <person name="Becard G."/>
            <person name="Bonfante P."/>
            <person name="Paszkowski U."/>
            <person name="Shachar-Hill Y."/>
            <person name="Young J.P."/>
            <person name="Sanders I.R."/>
            <person name="Henrissat B."/>
            <person name="Rensing S.A."/>
            <person name="Grigoriev I.V."/>
            <person name="Corradi N."/>
            <person name="Roux C."/>
            <person name="Martin F."/>
        </authorList>
    </citation>
    <scope>NUCLEOTIDE SEQUENCE</scope>
    <source>
        <strain evidence="1">DAOM 197198</strain>
    </source>
</reference>
<dbReference type="EMBL" id="KI298795">
    <property type="protein sequence ID" value="ERZ98392.1"/>
    <property type="molecule type" value="Genomic_DNA"/>
</dbReference>
<evidence type="ECO:0000313" key="1">
    <source>
        <dbReference type="EMBL" id="ERZ98392.1"/>
    </source>
</evidence>
<dbReference type="HOGENOM" id="CLU_1403125_0_0_1"/>
<name>U9SWH2_RHIID</name>
<organism evidence="1">
    <name type="scientific">Rhizophagus irregularis (strain DAOM 181602 / DAOM 197198 / MUCL 43194)</name>
    <name type="common">Arbuscular mycorrhizal fungus</name>
    <name type="synonym">Glomus intraradices</name>
    <dbReference type="NCBI Taxonomy" id="747089"/>
    <lineage>
        <taxon>Eukaryota</taxon>
        <taxon>Fungi</taxon>
        <taxon>Fungi incertae sedis</taxon>
        <taxon>Mucoromycota</taxon>
        <taxon>Glomeromycotina</taxon>
        <taxon>Glomeromycetes</taxon>
        <taxon>Glomerales</taxon>
        <taxon>Glomeraceae</taxon>
        <taxon>Rhizophagus</taxon>
    </lineage>
</organism>
<proteinExistence type="predicted"/>
<protein>
    <submittedName>
        <fullName evidence="1">Uncharacterized protein</fullName>
    </submittedName>
</protein>